<name>A0ABN4YNM1_SPOUR</name>
<reference evidence="1 2" key="1">
    <citation type="submission" date="2016-04" db="EMBL/GenBank/DDBJ databases">
        <title>Comparative Genomics and Epigenetics of Sporosarcina ureae.</title>
        <authorList>
            <person name="Oliver A.S."/>
            <person name="Cooper K.K."/>
        </authorList>
    </citation>
    <scope>NUCLEOTIDE SEQUENCE [LARGE SCALE GENOMIC DNA]</scope>
    <source>
        <strain evidence="1 2">S204</strain>
    </source>
</reference>
<dbReference type="Proteomes" id="UP000192486">
    <property type="component" value="Chromosome"/>
</dbReference>
<keyword evidence="2" id="KW-1185">Reference proteome</keyword>
<gene>
    <name evidence="1" type="ORF">SporoS204_01245</name>
</gene>
<accession>A0ABN4YNM1</accession>
<protein>
    <submittedName>
        <fullName evidence="1">Uncharacterized protein</fullName>
    </submittedName>
</protein>
<evidence type="ECO:0000313" key="2">
    <source>
        <dbReference type="Proteomes" id="UP000192486"/>
    </source>
</evidence>
<dbReference type="RefSeq" id="WP_029053865.1">
    <property type="nucleotide sequence ID" value="NZ_CP015108.1"/>
</dbReference>
<sequence length="148" mass="17402">MEYWDITVNPTGELYRNMINVLCDHSDTFYFVTRKELTYNQDILDQFKPYTTETYKTNEWANTVTKGPAATVYVMESNERTCELLKHHANTLYDWVAPHLPEDLTFMKNGFAWFSCTTHEECSGFTIRSDYYKNIMCAIEGLKTQKSE</sequence>
<proteinExistence type="predicted"/>
<organism evidence="1 2">
    <name type="scientific">Sporosarcina ureae</name>
    <dbReference type="NCBI Taxonomy" id="1571"/>
    <lineage>
        <taxon>Bacteria</taxon>
        <taxon>Bacillati</taxon>
        <taxon>Bacillota</taxon>
        <taxon>Bacilli</taxon>
        <taxon>Bacillales</taxon>
        <taxon>Caryophanaceae</taxon>
        <taxon>Sporosarcina</taxon>
    </lineage>
</organism>
<evidence type="ECO:0000313" key="1">
    <source>
        <dbReference type="EMBL" id="ARF12919.1"/>
    </source>
</evidence>
<dbReference type="EMBL" id="CP015108">
    <property type="protein sequence ID" value="ARF12919.1"/>
    <property type="molecule type" value="Genomic_DNA"/>
</dbReference>